<dbReference type="AlphaFoldDB" id="A0A9W5XLC6"/>
<evidence type="ECO:0000256" key="1">
    <source>
        <dbReference type="SAM" id="MobiDB-lite"/>
    </source>
</evidence>
<dbReference type="EMBL" id="BOPD01000028">
    <property type="protein sequence ID" value="GIJ35255.1"/>
    <property type="molecule type" value="Genomic_DNA"/>
</dbReference>
<dbReference type="Proteomes" id="UP000607311">
    <property type="component" value="Unassembled WGS sequence"/>
</dbReference>
<sequence length="91" mass="9433">MFAGHQGRSEAGTAIARVRADIYDIAQGQALAARNDPKPTGRPQRAMTTGDGHGPFRLPFPATAVVPPPLAVTPFQGSLFPVPRCPAAADG</sequence>
<accession>A0A9W5XLC6</accession>
<reference evidence="2" key="1">
    <citation type="submission" date="2021-01" db="EMBL/GenBank/DDBJ databases">
        <title>Whole genome shotgun sequence of Verrucosispora sediminis NBRC 107745.</title>
        <authorList>
            <person name="Komaki H."/>
            <person name="Tamura T."/>
        </authorList>
    </citation>
    <scope>NUCLEOTIDE SEQUENCE</scope>
    <source>
        <strain evidence="2">NBRC 107745</strain>
    </source>
</reference>
<evidence type="ECO:0000313" key="2">
    <source>
        <dbReference type="EMBL" id="GIJ35255.1"/>
    </source>
</evidence>
<gene>
    <name evidence="2" type="ORF">Vse01_44030</name>
</gene>
<proteinExistence type="predicted"/>
<organism evidence="2 3">
    <name type="scientific">Micromonospora sediminimaris</name>
    <dbReference type="NCBI Taxonomy" id="547162"/>
    <lineage>
        <taxon>Bacteria</taxon>
        <taxon>Bacillati</taxon>
        <taxon>Actinomycetota</taxon>
        <taxon>Actinomycetes</taxon>
        <taxon>Micromonosporales</taxon>
        <taxon>Micromonosporaceae</taxon>
        <taxon>Micromonospora</taxon>
    </lineage>
</organism>
<feature type="region of interest" description="Disordered" evidence="1">
    <location>
        <begin position="30"/>
        <end position="60"/>
    </location>
</feature>
<name>A0A9W5XLC6_9ACTN</name>
<protein>
    <submittedName>
        <fullName evidence="2">Uncharacterized protein</fullName>
    </submittedName>
</protein>
<keyword evidence="3" id="KW-1185">Reference proteome</keyword>
<evidence type="ECO:0000313" key="3">
    <source>
        <dbReference type="Proteomes" id="UP000607311"/>
    </source>
</evidence>
<comment type="caution">
    <text evidence="2">The sequence shown here is derived from an EMBL/GenBank/DDBJ whole genome shotgun (WGS) entry which is preliminary data.</text>
</comment>